<proteinExistence type="predicted"/>
<accession>A0AA42RYF0</accession>
<reference evidence="1" key="1">
    <citation type="submission" date="2022-09" db="EMBL/GenBank/DDBJ databases">
        <title>Intensive care unit water sources are persistently colonized with multi-drug resistant bacteria and are the site of extensive horizontal gene transfer of antibiotic resistance genes.</title>
        <authorList>
            <person name="Diorio-Toth L."/>
        </authorList>
    </citation>
    <scope>NUCLEOTIDE SEQUENCE</scope>
    <source>
        <strain evidence="1">GD03782</strain>
    </source>
</reference>
<protein>
    <submittedName>
        <fullName evidence="1">Uncharacterized protein</fullName>
    </submittedName>
</protein>
<comment type="caution">
    <text evidence="1">The sequence shown here is derived from an EMBL/GenBank/DDBJ whole genome shotgun (WGS) entry which is preliminary data.</text>
</comment>
<evidence type="ECO:0000313" key="1">
    <source>
        <dbReference type="EMBL" id="MDH1632116.1"/>
    </source>
</evidence>
<sequence length="125" mass="14348">MMDKSKVVDHIVLINEEQPGERLVFNFHTWLEVIKAVLVHYAGKSESEAESLLFSSPLVNNALGGYMAAVVRAHESEYHWAMELAHGEQYWQRGVSAEEPDGYFDWDDQYRKDHGLAEGSFEFVE</sequence>
<dbReference type="EMBL" id="JAOCGG010000041">
    <property type="protein sequence ID" value="MDH1632116.1"/>
    <property type="molecule type" value="Genomic_DNA"/>
</dbReference>
<dbReference type="RefSeq" id="WP_280082819.1">
    <property type="nucleotide sequence ID" value="NZ_JAOCGG010000041.1"/>
</dbReference>
<name>A0AA42RYF0_9PSED</name>
<dbReference type="AlphaFoldDB" id="A0AA42RYF0"/>
<gene>
    <name evidence="1" type="ORF">N5I14_17920</name>
</gene>
<evidence type="ECO:0000313" key="2">
    <source>
        <dbReference type="Proteomes" id="UP001160882"/>
    </source>
</evidence>
<dbReference type="Proteomes" id="UP001160882">
    <property type="component" value="Unassembled WGS sequence"/>
</dbReference>
<organism evidence="1 2">
    <name type="scientific">Pseudomonas mosselii</name>
    <dbReference type="NCBI Taxonomy" id="78327"/>
    <lineage>
        <taxon>Bacteria</taxon>
        <taxon>Pseudomonadati</taxon>
        <taxon>Pseudomonadota</taxon>
        <taxon>Gammaproteobacteria</taxon>
        <taxon>Pseudomonadales</taxon>
        <taxon>Pseudomonadaceae</taxon>
        <taxon>Pseudomonas</taxon>
    </lineage>
</organism>